<evidence type="ECO:0000313" key="3">
    <source>
        <dbReference type="Proteomes" id="UP000070373"/>
    </source>
</evidence>
<dbReference type="Proteomes" id="UP000070373">
    <property type="component" value="Unassembled WGS sequence"/>
</dbReference>
<dbReference type="Pfam" id="PF13508">
    <property type="entry name" value="Acetyltransf_7"/>
    <property type="match status" value="1"/>
</dbReference>
<sequence length="129" mass="15135">MRKPTQVTTISKNFYRKIISCSKVAMKIERQSTENKHENLVWTDYKSHIIGSATIVDSEQSARLKNINIQNNRRSKGMGSRLLERILEDFGDSEPVAKAFEARLDWYRRHGFELEEKNGRLIKIRRNPD</sequence>
<organism evidence="2 3">
    <name type="scientific">candidate division MSBL1 archaeon SCGC-AAA259E17</name>
    <dbReference type="NCBI Taxonomy" id="1698263"/>
    <lineage>
        <taxon>Archaea</taxon>
        <taxon>Methanobacteriati</taxon>
        <taxon>Methanobacteriota</taxon>
        <taxon>candidate division MSBL1</taxon>
    </lineage>
</organism>
<dbReference type="EMBL" id="LHXN01000051">
    <property type="protein sequence ID" value="KXA92443.1"/>
    <property type="molecule type" value="Genomic_DNA"/>
</dbReference>
<dbReference type="InterPro" id="IPR016181">
    <property type="entry name" value="Acyl_CoA_acyltransferase"/>
</dbReference>
<evidence type="ECO:0000259" key="1">
    <source>
        <dbReference type="Pfam" id="PF13508"/>
    </source>
</evidence>
<proteinExistence type="predicted"/>
<accession>A0A133UE17</accession>
<feature type="domain" description="N-acetyltransferase" evidence="1">
    <location>
        <begin position="42"/>
        <end position="113"/>
    </location>
</feature>
<dbReference type="SUPFAM" id="SSF55729">
    <property type="entry name" value="Acyl-CoA N-acyltransferases (Nat)"/>
    <property type="match status" value="1"/>
</dbReference>
<protein>
    <recommendedName>
        <fullName evidence="1">N-acetyltransferase domain-containing protein</fullName>
    </recommendedName>
</protein>
<reference evidence="2 3" key="1">
    <citation type="journal article" date="2016" name="Sci. Rep.">
        <title>Metabolic traits of an uncultured archaeal lineage -MSBL1- from brine pools of the Red Sea.</title>
        <authorList>
            <person name="Mwirichia R."/>
            <person name="Alam I."/>
            <person name="Rashid M."/>
            <person name="Vinu M."/>
            <person name="Ba-Alawi W."/>
            <person name="Anthony Kamau A."/>
            <person name="Kamanda Ngugi D."/>
            <person name="Goker M."/>
            <person name="Klenk H.P."/>
            <person name="Bajic V."/>
            <person name="Stingl U."/>
        </authorList>
    </citation>
    <scope>NUCLEOTIDE SEQUENCE [LARGE SCALE GENOMIC DNA]</scope>
    <source>
        <strain evidence="2">SCGC-AAA259E17</strain>
    </source>
</reference>
<dbReference type="InterPro" id="IPR000182">
    <property type="entry name" value="GNAT_dom"/>
</dbReference>
<gene>
    <name evidence="2" type="ORF">AKJ64_03140</name>
</gene>
<name>A0A133UE17_9EURY</name>
<evidence type="ECO:0000313" key="2">
    <source>
        <dbReference type="EMBL" id="KXA92443.1"/>
    </source>
</evidence>
<comment type="caution">
    <text evidence="2">The sequence shown here is derived from an EMBL/GenBank/DDBJ whole genome shotgun (WGS) entry which is preliminary data.</text>
</comment>
<dbReference type="GO" id="GO:0016747">
    <property type="term" value="F:acyltransferase activity, transferring groups other than amino-acyl groups"/>
    <property type="evidence" value="ECO:0007669"/>
    <property type="project" value="InterPro"/>
</dbReference>
<dbReference type="Gene3D" id="3.40.630.30">
    <property type="match status" value="1"/>
</dbReference>
<keyword evidence="3" id="KW-1185">Reference proteome</keyword>
<dbReference type="AlphaFoldDB" id="A0A133UE17"/>